<organism evidence="2 3">
    <name type="scientific">Culex pipiens pipiens</name>
    <name type="common">Northern house mosquito</name>
    <dbReference type="NCBI Taxonomy" id="38569"/>
    <lineage>
        <taxon>Eukaryota</taxon>
        <taxon>Metazoa</taxon>
        <taxon>Ecdysozoa</taxon>
        <taxon>Arthropoda</taxon>
        <taxon>Hexapoda</taxon>
        <taxon>Insecta</taxon>
        <taxon>Pterygota</taxon>
        <taxon>Neoptera</taxon>
        <taxon>Endopterygota</taxon>
        <taxon>Diptera</taxon>
        <taxon>Nematocera</taxon>
        <taxon>Culicoidea</taxon>
        <taxon>Culicidae</taxon>
        <taxon>Culicinae</taxon>
        <taxon>Culicini</taxon>
        <taxon>Culex</taxon>
        <taxon>Culex</taxon>
    </lineage>
</organism>
<evidence type="ECO:0000313" key="3">
    <source>
        <dbReference type="Proteomes" id="UP001562425"/>
    </source>
</evidence>
<dbReference type="Proteomes" id="UP001562425">
    <property type="component" value="Unassembled WGS sequence"/>
</dbReference>
<evidence type="ECO:0000313" key="2">
    <source>
        <dbReference type="EMBL" id="KAL1400478.1"/>
    </source>
</evidence>
<evidence type="ECO:0000256" key="1">
    <source>
        <dbReference type="SAM" id="MobiDB-lite"/>
    </source>
</evidence>
<reference evidence="2 3" key="1">
    <citation type="submission" date="2024-05" db="EMBL/GenBank/DDBJ databases">
        <title>Culex pipiens pipiens assembly and annotation.</title>
        <authorList>
            <person name="Alout H."/>
            <person name="Durand T."/>
        </authorList>
    </citation>
    <scope>NUCLEOTIDE SEQUENCE [LARGE SCALE GENOMIC DNA]</scope>
    <source>
        <strain evidence="2">HA-2024</strain>
        <tissue evidence="2">Whole body</tissue>
    </source>
</reference>
<feature type="compositionally biased region" description="Polar residues" evidence="1">
    <location>
        <begin position="10"/>
        <end position="31"/>
    </location>
</feature>
<dbReference type="EMBL" id="JBEHCU010005238">
    <property type="protein sequence ID" value="KAL1400478.1"/>
    <property type="molecule type" value="Genomic_DNA"/>
</dbReference>
<feature type="region of interest" description="Disordered" evidence="1">
    <location>
        <begin position="1"/>
        <end position="31"/>
    </location>
</feature>
<proteinExistence type="predicted"/>
<gene>
    <name evidence="2" type="ORF">pipiens_007403</name>
</gene>
<keyword evidence="3" id="KW-1185">Reference proteome</keyword>
<sequence>MTGSDRRSINSKGGKNGKSANSETANSTVSQQLQEISAKLQKLDDLEKLNKDLYGKLLQLAHRVDVVSAENRLLKREIEDLRQDRLQEEVLIKGFKLEHPNQHLEVFRGVCERAGFDTPDDVKEVRPLVLKNNKRTDAVLVKFWRVEDKGRFIRCIRSLKKPIAPRDIDIRSPNKFILVQDHLTPEKHKIHTKAWDLCKLGLQRPWIYKGSTWITHPESNKRFRVADLGDLADIEFVLVTREGTAQGSATVQSKVTVSEHIMDLLELSGSDALAEVKDWGTAIDATIKAEGQAIYDEGIERKTSVKLASEAGQDQNQEDRSTIVELLKTEIMPELKEEIQANFSRLINSSTMTPKSNRLPPLPPRKLTVFENGPGDKLAGPSRNRKSKFWLYLARISNDVTVDQISAFAKSRLATDEVEVFLLVAKGVDVSRMRTISFKVGIASELKDKAMSAETWPRGVYFREFEERSVASADFATNFQPVDPPKSPGLQNQNGSAPPEVEVTPMEPGDKDNLSESDEETPEKSPTDLTKPVSDDDSKMSE</sequence>
<accession>A0ABD1DLG5</accession>
<protein>
    <submittedName>
        <fullName evidence="2">Uncharacterized protein</fullName>
    </submittedName>
</protein>
<feature type="compositionally biased region" description="Basic and acidic residues" evidence="1">
    <location>
        <begin position="533"/>
        <end position="542"/>
    </location>
</feature>
<comment type="caution">
    <text evidence="2">The sequence shown here is derived from an EMBL/GenBank/DDBJ whole genome shotgun (WGS) entry which is preliminary data.</text>
</comment>
<feature type="region of interest" description="Disordered" evidence="1">
    <location>
        <begin position="477"/>
        <end position="542"/>
    </location>
</feature>
<name>A0ABD1DLG5_CULPP</name>
<dbReference type="AlphaFoldDB" id="A0ABD1DLG5"/>